<sequence length="151" mass="17384">MAKPFSLQTLLDLSQLRMDEAGRRLAKLLAGEQEAGERVLLLQQYRDEYLARFAAARQNGIDRDAMSNFQSFLIRLDQAVGQAQEIAAQSRQRTAAGQREWLDQRGQVQAFDKLSLRHQLREQVLEHRQEQKFQDEHAARGHRVDDGIGEE</sequence>
<evidence type="ECO:0000256" key="1">
    <source>
        <dbReference type="ARBA" id="ARBA00004413"/>
    </source>
</evidence>
<reference evidence="10" key="1">
    <citation type="submission" date="2016-10" db="EMBL/GenBank/DDBJ databases">
        <title>Sequence of Gallionella enrichment culture.</title>
        <authorList>
            <person name="Poehlein A."/>
            <person name="Muehling M."/>
            <person name="Daniel R."/>
        </authorList>
    </citation>
    <scope>NUCLEOTIDE SEQUENCE</scope>
</reference>
<comment type="caution">
    <text evidence="10">The sequence shown here is derived from an EMBL/GenBank/DDBJ whole genome shotgun (WGS) entry which is preliminary data.</text>
</comment>
<evidence type="ECO:0000313" key="10">
    <source>
        <dbReference type="EMBL" id="OIQ93321.1"/>
    </source>
</evidence>
<dbReference type="GO" id="GO:0044781">
    <property type="term" value="P:bacterial-type flagellum organization"/>
    <property type="evidence" value="ECO:0007669"/>
    <property type="project" value="UniProtKB-KW"/>
</dbReference>
<evidence type="ECO:0000256" key="2">
    <source>
        <dbReference type="ARBA" id="ARBA00022448"/>
    </source>
</evidence>
<feature type="region of interest" description="Disordered" evidence="9">
    <location>
        <begin position="127"/>
        <end position="151"/>
    </location>
</feature>
<keyword evidence="4" id="KW-0145">Chemotaxis</keyword>
<comment type="subcellular location">
    <subcellularLocation>
        <location evidence="1">Cell membrane</location>
        <topology evidence="1">Peripheral membrane protein</topology>
        <orientation evidence="1">Cytoplasmic side</orientation>
    </subcellularLocation>
</comment>
<evidence type="ECO:0000256" key="3">
    <source>
        <dbReference type="ARBA" id="ARBA00022475"/>
    </source>
</evidence>
<evidence type="ECO:0000256" key="9">
    <source>
        <dbReference type="SAM" id="MobiDB-lite"/>
    </source>
</evidence>
<keyword evidence="8" id="KW-1006">Bacterial flagellum protein export</keyword>
<dbReference type="AlphaFoldDB" id="A0A1J5RC24"/>
<keyword evidence="10" id="KW-0966">Cell projection</keyword>
<dbReference type="PIRSF" id="PIRSF019404">
    <property type="entry name" value="FliJ"/>
    <property type="match status" value="1"/>
</dbReference>
<dbReference type="PANTHER" id="PTHR38786">
    <property type="entry name" value="FLAGELLAR FLIJ PROTEIN"/>
    <property type="match status" value="1"/>
</dbReference>
<dbReference type="PRINTS" id="PR01004">
    <property type="entry name" value="FLGFLIJ"/>
</dbReference>
<dbReference type="InterPro" id="IPR012823">
    <property type="entry name" value="Flagell_FliJ"/>
</dbReference>
<dbReference type="InterPro" id="IPR018006">
    <property type="entry name" value="Flag_FliJ_proteobac"/>
</dbReference>
<dbReference type="PANTHER" id="PTHR38786:SF1">
    <property type="entry name" value="FLAGELLAR FLIJ PROTEIN"/>
    <property type="match status" value="1"/>
</dbReference>
<evidence type="ECO:0000256" key="8">
    <source>
        <dbReference type="ARBA" id="ARBA00023225"/>
    </source>
</evidence>
<dbReference type="EMBL" id="MLJW01000210">
    <property type="protein sequence ID" value="OIQ93321.1"/>
    <property type="molecule type" value="Genomic_DNA"/>
</dbReference>
<dbReference type="InterPro" id="IPR052570">
    <property type="entry name" value="FliJ"/>
</dbReference>
<keyword evidence="10" id="KW-0282">Flagellum</keyword>
<proteinExistence type="predicted"/>
<dbReference type="InterPro" id="IPR053716">
    <property type="entry name" value="Flag_assembly_chemotaxis_eff"/>
</dbReference>
<keyword evidence="5" id="KW-1005">Bacterial flagellum biogenesis</keyword>
<organism evidence="10">
    <name type="scientific">mine drainage metagenome</name>
    <dbReference type="NCBI Taxonomy" id="410659"/>
    <lineage>
        <taxon>unclassified sequences</taxon>
        <taxon>metagenomes</taxon>
        <taxon>ecological metagenomes</taxon>
    </lineage>
</organism>
<protein>
    <submittedName>
        <fullName evidence="10">Flagellar FliJ protein</fullName>
    </submittedName>
</protein>
<evidence type="ECO:0000256" key="7">
    <source>
        <dbReference type="ARBA" id="ARBA00023136"/>
    </source>
</evidence>
<keyword evidence="3" id="KW-1003">Cell membrane</keyword>
<name>A0A1J5RC24_9ZZZZ</name>
<dbReference type="GO" id="GO:0006935">
    <property type="term" value="P:chemotaxis"/>
    <property type="evidence" value="ECO:0007669"/>
    <property type="project" value="UniProtKB-KW"/>
</dbReference>
<dbReference type="GO" id="GO:0071973">
    <property type="term" value="P:bacterial-type flagellum-dependent cell motility"/>
    <property type="evidence" value="ECO:0007669"/>
    <property type="project" value="InterPro"/>
</dbReference>
<gene>
    <name evidence="10" type="primary">fliJ_5</name>
    <name evidence="10" type="ORF">GALL_247430</name>
</gene>
<accession>A0A1J5RC24</accession>
<dbReference type="Pfam" id="PF02050">
    <property type="entry name" value="FliJ"/>
    <property type="match status" value="1"/>
</dbReference>
<keyword evidence="7" id="KW-0472">Membrane</keyword>
<evidence type="ECO:0000256" key="5">
    <source>
        <dbReference type="ARBA" id="ARBA00022795"/>
    </source>
</evidence>
<dbReference type="GO" id="GO:0005886">
    <property type="term" value="C:plasma membrane"/>
    <property type="evidence" value="ECO:0007669"/>
    <property type="project" value="UniProtKB-SubCell"/>
</dbReference>
<dbReference type="GO" id="GO:0009288">
    <property type="term" value="C:bacterial-type flagellum"/>
    <property type="evidence" value="ECO:0007669"/>
    <property type="project" value="InterPro"/>
</dbReference>
<evidence type="ECO:0000256" key="6">
    <source>
        <dbReference type="ARBA" id="ARBA00022927"/>
    </source>
</evidence>
<keyword evidence="2" id="KW-0813">Transport</keyword>
<dbReference type="Gene3D" id="1.10.287.1700">
    <property type="match status" value="1"/>
</dbReference>
<keyword evidence="10" id="KW-0969">Cilium</keyword>
<dbReference type="GO" id="GO:0015031">
    <property type="term" value="P:protein transport"/>
    <property type="evidence" value="ECO:0007669"/>
    <property type="project" value="UniProtKB-KW"/>
</dbReference>
<evidence type="ECO:0000256" key="4">
    <source>
        <dbReference type="ARBA" id="ARBA00022500"/>
    </source>
</evidence>
<dbReference type="GO" id="GO:0003774">
    <property type="term" value="F:cytoskeletal motor activity"/>
    <property type="evidence" value="ECO:0007669"/>
    <property type="project" value="InterPro"/>
</dbReference>
<dbReference type="NCBIfam" id="TIGR02473">
    <property type="entry name" value="flagell_FliJ"/>
    <property type="match status" value="1"/>
</dbReference>
<keyword evidence="6" id="KW-0653">Protein transport</keyword>